<dbReference type="PANTHER" id="PTHR30040:SF2">
    <property type="entry name" value="FAD:PROTEIN FMN TRANSFERASE"/>
    <property type="match status" value="1"/>
</dbReference>
<reference evidence="13" key="1">
    <citation type="submission" date="2016-10" db="EMBL/GenBank/DDBJ databases">
        <authorList>
            <person name="Varghese N."/>
            <person name="Submissions S."/>
        </authorList>
    </citation>
    <scope>NUCLEOTIDE SEQUENCE [LARGE SCALE GENOMIC DNA]</scope>
    <source>
        <strain evidence="13">DSM 25751</strain>
    </source>
</reference>
<feature type="binding site" evidence="11">
    <location>
        <position position="270"/>
    </location>
    <ligand>
        <name>Mg(2+)</name>
        <dbReference type="ChEBI" id="CHEBI:18420"/>
    </ligand>
</feature>
<keyword evidence="3 10" id="KW-0285">Flavoprotein</keyword>
<dbReference type="GO" id="GO:0016740">
    <property type="term" value="F:transferase activity"/>
    <property type="evidence" value="ECO:0007669"/>
    <property type="project" value="UniProtKB-UniRule"/>
</dbReference>
<dbReference type="PANTHER" id="PTHR30040">
    <property type="entry name" value="THIAMINE BIOSYNTHESIS LIPOPROTEIN APBE"/>
    <property type="match status" value="1"/>
</dbReference>
<keyword evidence="4 10" id="KW-0808">Transferase</keyword>
<comment type="catalytic activity">
    <reaction evidence="9 10">
        <text>L-threonyl-[protein] + FAD = FMN-L-threonyl-[protein] + AMP + H(+)</text>
        <dbReference type="Rhea" id="RHEA:36847"/>
        <dbReference type="Rhea" id="RHEA-COMP:11060"/>
        <dbReference type="Rhea" id="RHEA-COMP:11061"/>
        <dbReference type="ChEBI" id="CHEBI:15378"/>
        <dbReference type="ChEBI" id="CHEBI:30013"/>
        <dbReference type="ChEBI" id="CHEBI:57692"/>
        <dbReference type="ChEBI" id="CHEBI:74257"/>
        <dbReference type="ChEBI" id="CHEBI:456215"/>
        <dbReference type="EC" id="2.7.1.180"/>
    </reaction>
</comment>
<evidence type="ECO:0000256" key="3">
    <source>
        <dbReference type="ARBA" id="ARBA00022630"/>
    </source>
</evidence>
<dbReference type="InterPro" id="IPR024932">
    <property type="entry name" value="ApbE"/>
</dbReference>
<feature type="binding site" evidence="11">
    <location>
        <position position="150"/>
    </location>
    <ligand>
        <name>Mg(2+)</name>
        <dbReference type="ChEBI" id="CHEBI:18420"/>
    </ligand>
</feature>
<keyword evidence="7 10" id="KW-0460">Magnesium</keyword>
<evidence type="ECO:0000313" key="13">
    <source>
        <dbReference type="Proteomes" id="UP000198564"/>
    </source>
</evidence>
<protein>
    <recommendedName>
        <fullName evidence="2 10">FAD:protein FMN transferase</fullName>
        <ecNumber evidence="1 10">2.7.1.180</ecNumber>
    </recommendedName>
    <alternativeName>
        <fullName evidence="8 10">Flavin transferase</fullName>
    </alternativeName>
</protein>
<keyword evidence="13" id="KW-1185">Reference proteome</keyword>
<keyword evidence="5 10" id="KW-0479">Metal-binding</keyword>
<dbReference type="AlphaFoldDB" id="A0A1H6UCD3"/>
<evidence type="ECO:0000256" key="10">
    <source>
        <dbReference type="PIRNR" id="PIRNR006268"/>
    </source>
</evidence>
<dbReference type="EMBL" id="FNYW01000026">
    <property type="protein sequence ID" value="SEI85860.1"/>
    <property type="molecule type" value="Genomic_DNA"/>
</dbReference>
<sequence>MPEKRESVRMMGTIIDIMVHTFVSEESDRIIDEVIKKLECYEQRFSANNPESELMKVNQASGISPVKVHHDLYQLIKKGKEHSLKEDSHLNIALGPLIKAWHIGFDDAKRPAHVAITAALKLTDPNCIKLNDIDQSVFLEKKGMQIDLGALAKGYIADLIISFLKTLPVKTAFINLGGNFVSFGPSQTRDSGFYRIGIQDPKRKRNQYLLAVDTKDQSVVTSGIYERILKHNDETFHHIFDTRTGYPIETNLASLTIISTQSVDGEIWTTRLFGHSIPTILSIVEKLSGIECVLVTETNEVNYSSGLDGRITPLISR</sequence>
<dbReference type="EC" id="2.7.1.180" evidence="1 10"/>
<dbReference type="Proteomes" id="UP000198564">
    <property type="component" value="Unassembled WGS sequence"/>
</dbReference>
<dbReference type="PIRSF" id="PIRSF006268">
    <property type="entry name" value="ApbE"/>
    <property type="match status" value="1"/>
</dbReference>
<comment type="similarity">
    <text evidence="10">Belongs to the ApbE family.</text>
</comment>
<accession>A0A1H6UCD3</accession>
<keyword evidence="12" id="KW-0449">Lipoprotein</keyword>
<dbReference type="RefSeq" id="WP_245746647.1">
    <property type="nucleotide sequence ID" value="NZ_FNYW01000026.1"/>
</dbReference>
<dbReference type="Pfam" id="PF02424">
    <property type="entry name" value="ApbE"/>
    <property type="match status" value="1"/>
</dbReference>
<proteinExistence type="inferred from homology"/>
<evidence type="ECO:0000256" key="5">
    <source>
        <dbReference type="ARBA" id="ARBA00022723"/>
    </source>
</evidence>
<evidence type="ECO:0000256" key="9">
    <source>
        <dbReference type="ARBA" id="ARBA00048540"/>
    </source>
</evidence>
<comment type="cofactor">
    <cofactor evidence="11">
        <name>Mg(2+)</name>
        <dbReference type="ChEBI" id="CHEBI:18420"/>
    </cofactor>
    <cofactor evidence="11">
        <name>Mn(2+)</name>
        <dbReference type="ChEBI" id="CHEBI:29035"/>
    </cofactor>
    <text evidence="11">Magnesium. Can also use manganese.</text>
</comment>
<organism evidence="12 13">
    <name type="scientific">Alkalibacterium gilvum</name>
    <dbReference type="NCBI Taxonomy" id="1130080"/>
    <lineage>
        <taxon>Bacteria</taxon>
        <taxon>Bacillati</taxon>
        <taxon>Bacillota</taxon>
        <taxon>Bacilli</taxon>
        <taxon>Lactobacillales</taxon>
        <taxon>Carnobacteriaceae</taxon>
        <taxon>Alkalibacterium</taxon>
    </lineage>
</organism>
<evidence type="ECO:0000256" key="11">
    <source>
        <dbReference type="PIRSR" id="PIRSR006268-2"/>
    </source>
</evidence>
<dbReference type="SUPFAM" id="SSF143631">
    <property type="entry name" value="ApbE-like"/>
    <property type="match status" value="1"/>
</dbReference>
<dbReference type="GO" id="GO:0046872">
    <property type="term" value="F:metal ion binding"/>
    <property type="evidence" value="ECO:0007669"/>
    <property type="project" value="UniProtKB-UniRule"/>
</dbReference>
<dbReference type="Gene3D" id="3.10.520.10">
    <property type="entry name" value="ApbE-like domains"/>
    <property type="match status" value="1"/>
</dbReference>
<gene>
    <name evidence="12" type="ORF">SAMN04488113_12613</name>
</gene>
<evidence type="ECO:0000256" key="4">
    <source>
        <dbReference type="ARBA" id="ARBA00022679"/>
    </source>
</evidence>
<evidence type="ECO:0000313" key="12">
    <source>
        <dbReference type="EMBL" id="SEI85860.1"/>
    </source>
</evidence>
<evidence type="ECO:0000256" key="2">
    <source>
        <dbReference type="ARBA" id="ARBA00016337"/>
    </source>
</evidence>
<dbReference type="STRING" id="1130080.SAMN04488113_12613"/>
<evidence type="ECO:0000256" key="6">
    <source>
        <dbReference type="ARBA" id="ARBA00022827"/>
    </source>
</evidence>
<evidence type="ECO:0000256" key="8">
    <source>
        <dbReference type="ARBA" id="ARBA00031306"/>
    </source>
</evidence>
<keyword evidence="6 10" id="KW-0274">FAD</keyword>
<evidence type="ECO:0000256" key="1">
    <source>
        <dbReference type="ARBA" id="ARBA00011955"/>
    </source>
</evidence>
<dbReference type="InterPro" id="IPR003374">
    <property type="entry name" value="ApbE-like_sf"/>
</dbReference>
<name>A0A1H6UCD3_9LACT</name>
<evidence type="ECO:0000256" key="7">
    <source>
        <dbReference type="ARBA" id="ARBA00022842"/>
    </source>
</evidence>